<feature type="region of interest" description="Disordered" evidence="1">
    <location>
        <begin position="170"/>
        <end position="345"/>
    </location>
</feature>
<feature type="compositionally biased region" description="Polar residues" evidence="1">
    <location>
        <begin position="206"/>
        <end position="231"/>
    </location>
</feature>
<dbReference type="Proteomes" id="UP000094444">
    <property type="component" value="Unassembled WGS sequence"/>
</dbReference>
<proteinExistence type="predicted"/>
<evidence type="ECO:0000313" key="3">
    <source>
        <dbReference type="Proteomes" id="UP000094444"/>
    </source>
</evidence>
<comment type="caution">
    <text evidence="2">The sequence shown here is derived from an EMBL/GenBank/DDBJ whole genome shotgun (WGS) entry which is preliminary data.</text>
</comment>
<protein>
    <submittedName>
        <fullName evidence="2">Uncharacterized protein</fullName>
    </submittedName>
</protein>
<evidence type="ECO:0000256" key="1">
    <source>
        <dbReference type="SAM" id="MobiDB-lite"/>
    </source>
</evidence>
<dbReference type="EMBL" id="MAVT02001444">
    <property type="protein sequence ID" value="POS70912.1"/>
    <property type="molecule type" value="Genomic_DNA"/>
</dbReference>
<reference evidence="2" key="1">
    <citation type="submission" date="2017-09" db="EMBL/GenBank/DDBJ databases">
        <title>Polyketide synthases of a Diaporthe helianthi virulent isolate.</title>
        <authorList>
            <person name="Baroncelli R."/>
        </authorList>
    </citation>
    <scope>NUCLEOTIDE SEQUENCE [LARGE SCALE GENOMIC DNA]</scope>
    <source>
        <strain evidence="2">7/96</strain>
    </source>
</reference>
<keyword evidence="3" id="KW-1185">Reference proteome</keyword>
<feature type="compositionally biased region" description="Low complexity" evidence="1">
    <location>
        <begin position="26"/>
        <end position="36"/>
    </location>
</feature>
<feature type="region of interest" description="Disordered" evidence="1">
    <location>
        <begin position="20"/>
        <end position="57"/>
    </location>
</feature>
<feature type="compositionally biased region" description="Polar residues" evidence="1">
    <location>
        <begin position="69"/>
        <end position="99"/>
    </location>
</feature>
<gene>
    <name evidence="2" type="ORF">DHEL01_v210697</name>
</gene>
<organism evidence="2 3">
    <name type="scientific">Diaporthe helianthi</name>
    <dbReference type="NCBI Taxonomy" id="158607"/>
    <lineage>
        <taxon>Eukaryota</taxon>
        <taxon>Fungi</taxon>
        <taxon>Dikarya</taxon>
        <taxon>Ascomycota</taxon>
        <taxon>Pezizomycotina</taxon>
        <taxon>Sordariomycetes</taxon>
        <taxon>Sordariomycetidae</taxon>
        <taxon>Diaporthales</taxon>
        <taxon>Diaporthaceae</taxon>
        <taxon>Diaporthe</taxon>
    </lineage>
</organism>
<evidence type="ECO:0000313" key="2">
    <source>
        <dbReference type="EMBL" id="POS70912.1"/>
    </source>
</evidence>
<name>A0A2P5HKZ0_DIAHE</name>
<feature type="compositionally biased region" description="Basic and acidic residues" evidence="1">
    <location>
        <begin position="272"/>
        <end position="285"/>
    </location>
</feature>
<dbReference type="InParanoid" id="A0A2P5HKZ0"/>
<feature type="region of interest" description="Disordered" evidence="1">
    <location>
        <begin position="69"/>
        <end position="128"/>
    </location>
</feature>
<dbReference type="AlphaFoldDB" id="A0A2P5HKZ0"/>
<accession>A0A2P5HKZ0</accession>
<dbReference type="OrthoDB" id="5209011at2759"/>
<sequence length="412" mass="44535">MPYYSEVETRRPRWKFWRIKSSDVPQSHAASKQSSSRSDDCYRDGPPPCRKRSDDQIFENASLPGQLVTAASSDASSTELKGSTASPSLYPRTLSNSSIAPVEHTKSTSTSTTNPVVTRETHTDPATGDLIITMTTTIVTTTTTKRIIKIPPATRDEVDLDEERRLATEYLASNGMQSPTAPGGGDPGRRPHNPGLQPAPRRSESHSNIGSRYAEQSSFAGGSRPNTSDRSYSMGARTGPPPSSNSSCGARNFSRPGLKQPGDEGSQTRLSLDARRGMKRAEALRSKSLILRKQGSKPVAVNRTAPPLDPEPEQDQPCSIDTIAPQEISARPHTRDGGEKSTGSQRHLALHMPPVLNLASPPVEEAELSPRRGSWGTFGGEGGMMKQQQRQQATNKFILGIPSTGSQFGSMF</sequence>